<keyword evidence="7" id="KW-1185">Reference proteome</keyword>
<keyword evidence="2" id="KW-1015">Disulfide bond</keyword>
<dbReference type="InterPro" id="IPR013098">
    <property type="entry name" value="Ig_I-set"/>
</dbReference>
<feature type="compositionally biased region" description="Acidic residues" evidence="4">
    <location>
        <begin position="128"/>
        <end position="139"/>
    </location>
</feature>
<dbReference type="InterPro" id="IPR050958">
    <property type="entry name" value="Cell_Adh-Cytoskel_Orgn"/>
</dbReference>
<feature type="non-terminal residue" evidence="6">
    <location>
        <position position="179"/>
    </location>
</feature>
<dbReference type="GO" id="GO:0030424">
    <property type="term" value="C:axon"/>
    <property type="evidence" value="ECO:0007669"/>
    <property type="project" value="TreeGrafter"/>
</dbReference>
<feature type="compositionally biased region" description="Acidic residues" evidence="4">
    <location>
        <begin position="146"/>
        <end position="171"/>
    </location>
</feature>
<dbReference type="EMBL" id="UYRV01029311">
    <property type="protein sequence ID" value="VDK83374.1"/>
    <property type="molecule type" value="Genomic_DNA"/>
</dbReference>
<dbReference type="PANTHER" id="PTHR45080:SF8">
    <property type="entry name" value="IG-LIKE DOMAIN-CONTAINING PROTEIN"/>
    <property type="match status" value="1"/>
</dbReference>
<name>A0A3P6UYV0_CYLGO</name>
<evidence type="ECO:0000313" key="7">
    <source>
        <dbReference type="Proteomes" id="UP000271889"/>
    </source>
</evidence>
<dbReference type="SUPFAM" id="SSF48726">
    <property type="entry name" value="Immunoglobulin"/>
    <property type="match status" value="1"/>
</dbReference>
<dbReference type="Gene3D" id="2.60.40.10">
    <property type="entry name" value="Immunoglobulins"/>
    <property type="match status" value="1"/>
</dbReference>
<feature type="region of interest" description="Disordered" evidence="4">
    <location>
        <begin position="1"/>
        <end position="22"/>
    </location>
</feature>
<keyword evidence="3" id="KW-0393">Immunoglobulin domain</keyword>
<dbReference type="GO" id="GO:0007156">
    <property type="term" value="P:homophilic cell adhesion via plasma membrane adhesion molecules"/>
    <property type="evidence" value="ECO:0007669"/>
    <property type="project" value="TreeGrafter"/>
</dbReference>
<evidence type="ECO:0000256" key="3">
    <source>
        <dbReference type="ARBA" id="ARBA00023319"/>
    </source>
</evidence>
<dbReference type="OrthoDB" id="428111at2759"/>
<feature type="region of interest" description="Disordered" evidence="4">
    <location>
        <begin position="106"/>
        <end position="179"/>
    </location>
</feature>
<feature type="domain" description="Immunoglobulin I-set" evidence="5">
    <location>
        <begin position="17"/>
        <end position="63"/>
    </location>
</feature>
<dbReference type="Pfam" id="PF07679">
    <property type="entry name" value="I-set"/>
    <property type="match status" value="1"/>
</dbReference>
<evidence type="ECO:0000256" key="1">
    <source>
        <dbReference type="ARBA" id="ARBA00022729"/>
    </source>
</evidence>
<dbReference type="PANTHER" id="PTHR45080">
    <property type="entry name" value="CONTACTIN 5"/>
    <property type="match status" value="1"/>
</dbReference>
<dbReference type="GO" id="GO:0005886">
    <property type="term" value="C:plasma membrane"/>
    <property type="evidence" value="ECO:0007669"/>
    <property type="project" value="TreeGrafter"/>
</dbReference>
<proteinExistence type="predicted"/>
<protein>
    <recommendedName>
        <fullName evidence="5">Immunoglobulin I-set domain-containing protein</fullName>
    </recommendedName>
</protein>
<dbReference type="InterPro" id="IPR036179">
    <property type="entry name" value="Ig-like_dom_sf"/>
</dbReference>
<feature type="compositionally biased region" description="Basic and acidic residues" evidence="4">
    <location>
        <begin position="1"/>
        <end position="10"/>
    </location>
</feature>
<dbReference type="AlphaFoldDB" id="A0A3P6UYV0"/>
<dbReference type="Proteomes" id="UP000271889">
    <property type="component" value="Unassembled WGS sequence"/>
</dbReference>
<evidence type="ECO:0000313" key="6">
    <source>
        <dbReference type="EMBL" id="VDK83374.1"/>
    </source>
</evidence>
<dbReference type="GO" id="GO:0043025">
    <property type="term" value="C:neuronal cell body"/>
    <property type="evidence" value="ECO:0007669"/>
    <property type="project" value="TreeGrafter"/>
</dbReference>
<evidence type="ECO:0000256" key="4">
    <source>
        <dbReference type="SAM" id="MobiDB-lite"/>
    </source>
</evidence>
<dbReference type="InterPro" id="IPR013783">
    <property type="entry name" value="Ig-like_fold"/>
</dbReference>
<evidence type="ECO:0000259" key="5">
    <source>
        <dbReference type="Pfam" id="PF07679"/>
    </source>
</evidence>
<sequence length="179" mass="20076">MRERGRDFQRFPESGESIGDSDKYKVHDGLLVIESLSEHDSGEYKCIASNAVGNATQTAQLKVLLKPRVEKLLDLTKKESESVEIVCKYSGDGISNAKFVFGSEEYSVVDDEEQSKELTPSDKSGTGGEDEDGEEENDEEAKVEAENDEKDNENADKDEDEDDEEDEEVEEKENARIKR</sequence>
<organism evidence="6 7">
    <name type="scientific">Cylicostephanus goldi</name>
    <name type="common">Nematode worm</name>
    <dbReference type="NCBI Taxonomy" id="71465"/>
    <lineage>
        <taxon>Eukaryota</taxon>
        <taxon>Metazoa</taxon>
        <taxon>Ecdysozoa</taxon>
        <taxon>Nematoda</taxon>
        <taxon>Chromadorea</taxon>
        <taxon>Rhabditida</taxon>
        <taxon>Rhabditina</taxon>
        <taxon>Rhabditomorpha</taxon>
        <taxon>Strongyloidea</taxon>
        <taxon>Strongylidae</taxon>
        <taxon>Cylicostephanus</taxon>
    </lineage>
</organism>
<accession>A0A3P6UYV0</accession>
<gene>
    <name evidence="6" type="ORF">CGOC_LOCUS8128</name>
</gene>
<reference evidence="6 7" key="1">
    <citation type="submission" date="2018-11" db="EMBL/GenBank/DDBJ databases">
        <authorList>
            <consortium name="Pathogen Informatics"/>
        </authorList>
    </citation>
    <scope>NUCLEOTIDE SEQUENCE [LARGE SCALE GENOMIC DNA]</scope>
</reference>
<dbReference type="GO" id="GO:0050808">
    <property type="term" value="P:synapse organization"/>
    <property type="evidence" value="ECO:0007669"/>
    <property type="project" value="TreeGrafter"/>
</dbReference>
<keyword evidence="1" id="KW-0732">Signal</keyword>
<dbReference type="GO" id="GO:0008046">
    <property type="term" value="F:axon guidance receptor activity"/>
    <property type="evidence" value="ECO:0007669"/>
    <property type="project" value="TreeGrafter"/>
</dbReference>
<evidence type="ECO:0000256" key="2">
    <source>
        <dbReference type="ARBA" id="ARBA00023157"/>
    </source>
</evidence>